<evidence type="ECO:0000259" key="2">
    <source>
        <dbReference type="Pfam" id="PF14675"/>
    </source>
</evidence>
<feature type="domain" description="FANCI solenoid 1" evidence="2">
    <location>
        <begin position="87"/>
        <end position="325"/>
    </location>
</feature>
<dbReference type="InterPro" id="IPR026171">
    <property type="entry name" value="FANCI"/>
</dbReference>
<dbReference type="GO" id="GO:0070182">
    <property type="term" value="F:DNA polymerase binding"/>
    <property type="evidence" value="ECO:0007669"/>
    <property type="project" value="TreeGrafter"/>
</dbReference>
<accession>A0A2T9YBH7</accession>
<dbReference type="PANTHER" id="PTHR21818:SF0">
    <property type="entry name" value="FANCONI ANEMIA GROUP I PROTEIN"/>
    <property type="match status" value="1"/>
</dbReference>
<organism evidence="3 4">
    <name type="scientific">Smittium simulii</name>
    <dbReference type="NCBI Taxonomy" id="133385"/>
    <lineage>
        <taxon>Eukaryota</taxon>
        <taxon>Fungi</taxon>
        <taxon>Fungi incertae sedis</taxon>
        <taxon>Zoopagomycota</taxon>
        <taxon>Kickxellomycotina</taxon>
        <taxon>Harpellomycetes</taxon>
        <taxon>Harpellales</taxon>
        <taxon>Legeriomycetaceae</taxon>
        <taxon>Smittium</taxon>
    </lineage>
</organism>
<gene>
    <name evidence="3" type="ORF">BB561_005227</name>
</gene>
<reference evidence="3 4" key="1">
    <citation type="journal article" date="2018" name="MBio">
        <title>Comparative Genomics Reveals the Core Gene Toolbox for the Fungus-Insect Symbiosis.</title>
        <authorList>
            <person name="Wang Y."/>
            <person name="Stata M."/>
            <person name="Wang W."/>
            <person name="Stajich J.E."/>
            <person name="White M.M."/>
            <person name="Moncalvo J.M."/>
        </authorList>
    </citation>
    <scope>NUCLEOTIDE SEQUENCE [LARGE SCALE GENOMIC DNA]</scope>
    <source>
        <strain evidence="3 4">SWE-8-4</strain>
    </source>
</reference>
<dbReference type="InterPro" id="IPR029308">
    <property type="entry name" value="FANCI_S1"/>
</dbReference>
<dbReference type="EMBL" id="MBFR01000303">
    <property type="protein sequence ID" value="PVU89687.1"/>
    <property type="molecule type" value="Genomic_DNA"/>
</dbReference>
<sequence length="394" mass="45200">MSEHFLSTLSYSSWDAFEKAFHEGDKSQLSSKISTFLNSNSTESQKIDFIRDAIQAVDQLSFKKIPFFNTICTECIKLIMRSIMDKSSSNLPDRFLKRITDIIINQIPRLDTIAANNICSIILEYFSHSGKLNQHACSIIPPLLNCLDNGREVSHLINSYDNHNSDKNKNIEVSDGDISTHSTENDDGNNAKANKLNLQKENLKNLWISSFCRIDWQNDSYSRISAMFVDVVIDKYQCDLITNKLLNHLLKLPLDELPSIVYQILLLSRNFKKTSIISSIILAFQNLEIAANASVDDVEEIQSISKKMFYQVEGTVLLHFLFCVQQDHEWGAQIFKYAKKGTTKRFATILNLSTIPKFKDLSFEHVKNLIMVYSRDVIRLDQNVYARGCLFYFN</sequence>
<dbReference type="Pfam" id="PF14675">
    <property type="entry name" value="FANCI_S1"/>
    <property type="match status" value="1"/>
</dbReference>
<dbReference type="AlphaFoldDB" id="A0A2T9YBH7"/>
<evidence type="ECO:0000256" key="1">
    <source>
        <dbReference type="SAM" id="MobiDB-lite"/>
    </source>
</evidence>
<protein>
    <recommendedName>
        <fullName evidence="2">FANCI solenoid 1 domain-containing protein</fullName>
    </recommendedName>
</protein>
<keyword evidence="4" id="KW-1185">Reference proteome</keyword>
<proteinExistence type="predicted"/>
<comment type="caution">
    <text evidence="3">The sequence shown here is derived from an EMBL/GenBank/DDBJ whole genome shotgun (WGS) entry which is preliminary data.</text>
</comment>
<dbReference type="OrthoDB" id="195089at2759"/>
<evidence type="ECO:0000313" key="4">
    <source>
        <dbReference type="Proteomes" id="UP000245383"/>
    </source>
</evidence>
<dbReference type="Proteomes" id="UP000245383">
    <property type="component" value="Unassembled WGS sequence"/>
</dbReference>
<evidence type="ECO:0000313" key="3">
    <source>
        <dbReference type="EMBL" id="PVU89687.1"/>
    </source>
</evidence>
<name>A0A2T9YBH7_9FUNG</name>
<dbReference type="PANTHER" id="PTHR21818">
    <property type="entry name" value="BC025462 PROTEIN"/>
    <property type="match status" value="1"/>
</dbReference>
<dbReference type="GO" id="GO:0006281">
    <property type="term" value="P:DNA repair"/>
    <property type="evidence" value="ECO:0007669"/>
    <property type="project" value="InterPro"/>
</dbReference>
<dbReference type="STRING" id="133385.A0A2T9YBH7"/>
<feature type="region of interest" description="Disordered" evidence="1">
    <location>
        <begin position="167"/>
        <end position="192"/>
    </location>
</feature>